<dbReference type="GO" id="GO:0004674">
    <property type="term" value="F:protein serine/threonine kinase activity"/>
    <property type="evidence" value="ECO:0007669"/>
    <property type="project" value="TreeGrafter"/>
</dbReference>
<dbReference type="InterPro" id="IPR011009">
    <property type="entry name" value="Kinase-like_dom_sf"/>
</dbReference>
<dbReference type="GO" id="GO:0044773">
    <property type="term" value="P:mitotic DNA damage checkpoint signaling"/>
    <property type="evidence" value="ECO:0007669"/>
    <property type="project" value="TreeGrafter"/>
</dbReference>
<dbReference type="InterPro" id="IPR000719">
    <property type="entry name" value="Prot_kinase_dom"/>
</dbReference>
<dbReference type="PANTHER" id="PTHR44167:SF24">
    <property type="entry name" value="SERINE_THREONINE-PROTEIN KINASE CHK2"/>
    <property type="match status" value="1"/>
</dbReference>
<dbReference type="PROSITE" id="PS50011">
    <property type="entry name" value="PROTEIN_KINASE_DOM"/>
    <property type="match status" value="1"/>
</dbReference>
<dbReference type="PROSITE" id="PS00108">
    <property type="entry name" value="PROTEIN_KINASE_ST"/>
    <property type="match status" value="1"/>
</dbReference>
<gene>
    <name evidence="2" type="ORF">BU14_0546s0002</name>
</gene>
<dbReference type="OrthoDB" id="4062651at2759"/>
<dbReference type="AlphaFoldDB" id="A0A1X6NRZ7"/>
<reference evidence="2 3" key="1">
    <citation type="submission" date="2017-03" db="EMBL/GenBank/DDBJ databases">
        <title>WGS assembly of Porphyra umbilicalis.</title>
        <authorList>
            <person name="Brawley S.H."/>
            <person name="Blouin N.A."/>
            <person name="Ficko-Blean E."/>
            <person name="Wheeler G.L."/>
            <person name="Lohr M."/>
            <person name="Goodson H.V."/>
            <person name="Jenkins J.W."/>
            <person name="Blaby-Haas C.E."/>
            <person name="Helliwell K.E."/>
            <person name="Chan C."/>
            <person name="Marriage T."/>
            <person name="Bhattacharya D."/>
            <person name="Klein A.S."/>
            <person name="Badis Y."/>
            <person name="Brodie J."/>
            <person name="Cao Y."/>
            <person name="Collen J."/>
            <person name="Dittami S.M."/>
            <person name="Gachon C.M."/>
            <person name="Green B.R."/>
            <person name="Karpowicz S."/>
            <person name="Kim J.W."/>
            <person name="Kudahl U."/>
            <person name="Lin S."/>
            <person name="Michel G."/>
            <person name="Mittag M."/>
            <person name="Olson B.J."/>
            <person name="Pangilinan J."/>
            <person name="Peng Y."/>
            <person name="Qiu H."/>
            <person name="Shu S."/>
            <person name="Singer J.T."/>
            <person name="Smith A.G."/>
            <person name="Sprecher B.N."/>
            <person name="Wagner V."/>
            <person name="Wang W."/>
            <person name="Wang Z.-Y."/>
            <person name="Yan J."/>
            <person name="Yarish C."/>
            <person name="Zoeuner-Riek S."/>
            <person name="Zhuang Y."/>
            <person name="Zou Y."/>
            <person name="Lindquist E.A."/>
            <person name="Grimwood J."/>
            <person name="Barry K."/>
            <person name="Rokhsar D.S."/>
            <person name="Schmutz J."/>
            <person name="Stiller J.W."/>
            <person name="Grossman A.R."/>
            <person name="Prochnik S.E."/>
        </authorList>
    </citation>
    <scope>NUCLEOTIDE SEQUENCE [LARGE SCALE GENOMIC DNA]</scope>
    <source>
        <strain evidence="2">4086291</strain>
    </source>
</reference>
<evidence type="ECO:0000259" key="1">
    <source>
        <dbReference type="PROSITE" id="PS50011"/>
    </source>
</evidence>
<organism evidence="2 3">
    <name type="scientific">Porphyra umbilicalis</name>
    <name type="common">Purple laver</name>
    <name type="synonym">Red alga</name>
    <dbReference type="NCBI Taxonomy" id="2786"/>
    <lineage>
        <taxon>Eukaryota</taxon>
        <taxon>Rhodophyta</taxon>
        <taxon>Bangiophyceae</taxon>
        <taxon>Bangiales</taxon>
        <taxon>Bangiaceae</taxon>
        <taxon>Porphyra</taxon>
    </lineage>
</organism>
<dbReference type="EMBL" id="KV919142">
    <property type="protein sequence ID" value="OSX71362.1"/>
    <property type="molecule type" value="Genomic_DNA"/>
</dbReference>
<dbReference type="GO" id="GO:0005524">
    <property type="term" value="F:ATP binding"/>
    <property type="evidence" value="ECO:0007669"/>
    <property type="project" value="InterPro"/>
</dbReference>
<protein>
    <recommendedName>
        <fullName evidence="1">Protein kinase domain-containing protein</fullName>
    </recommendedName>
</protein>
<dbReference type="GO" id="GO:0005737">
    <property type="term" value="C:cytoplasm"/>
    <property type="evidence" value="ECO:0007669"/>
    <property type="project" value="TreeGrafter"/>
</dbReference>
<name>A0A1X6NRZ7_PORUM</name>
<feature type="domain" description="Protein kinase" evidence="1">
    <location>
        <begin position="51"/>
        <end position="273"/>
    </location>
</feature>
<dbReference type="GO" id="GO:0005634">
    <property type="term" value="C:nucleus"/>
    <property type="evidence" value="ECO:0007669"/>
    <property type="project" value="TreeGrafter"/>
</dbReference>
<dbReference type="PANTHER" id="PTHR44167">
    <property type="entry name" value="OVARIAN-SPECIFIC SERINE/THREONINE-PROTEIN KINASE LOK-RELATED"/>
    <property type="match status" value="1"/>
</dbReference>
<evidence type="ECO:0000313" key="3">
    <source>
        <dbReference type="Proteomes" id="UP000218209"/>
    </source>
</evidence>
<dbReference type="SUPFAM" id="SSF56112">
    <property type="entry name" value="Protein kinase-like (PK-like)"/>
    <property type="match status" value="1"/>
</dbReference>
<proteinExistence type="predicted"/>
<keyword evidence="3" id="KW-1185">Reference proteome</keyword>
<accession>A0A1X6NRZ7</accession>
<sequence length="273" mass="30026">MIIESSPGRKLHYMRASVEDQDPRKLKGRALVLQVMGLDEAALAAGGATRKPKTELPADGEVGGMPLEIDMALACPKYEKGSLRLNELDEFQKPGIITFIKKPDLLCYQDPADRDASRAYFANEVAVMDMLHDKPHGNIIKCLGVVVKKGYIFGIKLEYHAVSLAQRCADKTRPLDIDIGKCIKGIADALVHLHDLGYCHNDVKPDNIVLNDEDTPVLIDFDSCLPIDQVLGKGTTKGWGDDESTTSNVKNDWLGLALVEQHLCKARLASLHK</sequence>
<evidence type="ECO:0000313" key="2">
    <source>
        <dbReference type="EMBL" id="OSX71362.1"/>
    </source>
</evidence>
<dbReference type="InterPro" id="IPR008271">
    <property type="entry name" value="Ser/Thr_kinase_AS"/>
</dbReference>
<dbReference type="Gene3D" id="1.10.510.10">
    <property type="entry name" value="Transferase(Phosphotransferase) domain 1"/>
    <property type="match status" value="1"/>
</dbReference>
<dbReference type="Pfam" id="PF00069">
    <property type="entry name" value="Pkinase"/>
    <property type="match status" value="1"/>
</dbReference>
<dbReference type="Proteomes" id="UP000218209">
    <property type="component" value="Unassembled WGS sequence"/>
</dbReference>